<reference evidence="1" key="1">
    <citation type="journal article" date="2017" name="MBio">
        <title>Viruses in the Oceanic Basement.</title>
        <authorList>
            <person name="Nigro O.D."/>
            <person name="Jungbluth S.P."/>
            <person name="Steward G.F."/>
            <person name="Rappe M.S."/>
        </authorList>
    </citation>
    <scope>NUCLEOTIDE SEQUENCE</scope>
    <source>
        <strain evidence="1">JdFR1000234</strain>
    </source>
</reference>
<dbReference type="EMBL" id="KY229235">
    <property type="protein sequence ID" value="AQQ75479.1"/>
    <property type="molecule type" value="Genomic_DNA"/>
</dbReference>
<gene>
    <name evidence="1" type="ORF">JDFR1000234_04</name>
</gene>
<evidence type="ECO:0000313" key="1">
    <source>
        <dbReference type="EMBL" id="AQQ75479.1"/>
    </source>
</evidence>
<sequence length="81" mass="9164">MSEEKKYKSLAKFKHYNQTKGTTTSLTASGSLSSGKVFFRIEQSIRDGEYTRIIIALDDAEVSELIMGLIAYILERKRGEL</sequence>
<name>A0A1S5Y305_9VIRU</name>
<proteinExistence type="predicted"/>
<accession>A0A1S5Y305</accession>
<protein>
    <submittedName>
        <fullName evidence="1">Uncharacterized protein</fullName>
    </submittedName>
</protein>
<organism evidence="1">
    <name type="scientific">uncultured archaeal virus</name>
    <dbReference type="NCBI Taxonomy" id="1960247"/>
    <lineage>
        <taxon>Viruses</taxon>
        <taxon>environmental samples</taxon>
    </lineage>
</organism>